<dbReference type="Proteomes" id="UP000013909">
    <property type="component" value="Unassembled WGS sequence"/>
</dbReference>
<evidence type="ECO:0000256" key="4">
    <source>
        <dbReference type="ARBA" id="ARBA00022989"/>
    </source>
</evidence>
<dbReference type="PANTHER" id="PTHR32309:SF13">
    <property type="entry name" value="FERRIC ENTEROBACTIN TRANSPORT PROTEIN FEPE"/>
    <property type="match status" value="1"/>
</dbReference>
<feature type="transmembrane region" description="Helical" evidence="6">
    <location>
        <begin position="334"/>
        <end position="358"/>
    </location>
</feature>
<keyword evidence="5 6" id="KW-0472">Membrane</keyword>
<dbReference type="PATRIC" id="fig|1288963.3.peg.2025"/>
<reference evidence="9 10" key="1">
    <citation type="submission" date="2013-02" db="EMBL/GenBank/DDBJ databases">
        <title>A novel strain isolated from Lonar lake, Maharashtra, India.</title>
        <authorList>
            <person name="Singh A."/>
        </authorList>
    </citation>
    <scope>NUCLEOTIDE SEQUENCE [LARGE SCALE GENOMIC DNA]</scope>
    <source>
        <strain evidence="9 10">AK24</strain>
    </source>
</reference>
<sequence>MKGEANQGAKREEIDLIALAKVIWERRNVVMYTVVFFIVLGLLIAFLSPVQFTASTTFVPHTADGNRATTSLGGLASLAGINLGNLGGGSEIPPALYPKIVNSVTFKKALLDAEFKIEGVEELVTYRKYYETIYSPGVFEVIKQSIFGLPGVFRSVVKGNQEQRESSEIDTRLVRISEEENKHFKRLEKQLSIVPNGKEGFVVVSFSFPEPTMAAQLTYLAQDLLHRELIAYKISNAEEQLKFTERRYTEKKLEFEEIRSKLATYRDRNQNIASAAVNNQLLQLEAEYNFAFNIYTELAKQLEQARFQVAKDTPVFSIIQPVTIPNEKSAPRRVVILLVFCVMGVILGFGLIFGLEFLKSVKEQWTG</sequence>
<feature type="domain" description="Tyrosine-protein kinase G-rich" evidence="8">
    <location>
        <begin position="278"/>
        <end position="353"/>
    </location>
</feature>
<dbReference type="STRING" id="1232681.ADIS_2034"/>
<keyword evidence="3 6" id="KW-0812">Transmembrane</keyword>
<accession>R7ZU31</accession>
<dbReference type="Pfam" id="PF13807">
    <property type="entry name" value="GNVR"/>
    <property type="match status" value="1"/>
</dbReference>
<evidence type="ECO:0000259" key="7">
    <source>
        <dbReference type="Pfam" id="PF02706"/>
    </source>
</evidence>
<dbReference type="InterPro" id="IPR003856">
    <property type="entry name" value="LPS_length_determ_N"/>
</dbReference>
<comment type="subcellular location">
    <subcellularLocation>
        <location evidence="1">Cell membrane</location>
        <topology evidence="1">Multi-pass membrane protein</topology>
    </subcellularLocation>
</comment>
<evidence type="ECO:0000259" key="8">
    <source>
        <dbReference type="Pfam" id="PF13807"/>
    </source>
</evidence>
<dbReference type="RefSeq" id="WP_010854172.1">
    <property type="nucleotide sequence ID" value="NZ_AQHR01000054.1"/>
</dbReference>
<dbReference type="GO" id="GO:0004713">
    <property type="term" value="F:protein tyrosine kinase activity"/>
    <property type="evidence" value="ECO:0007669"/>
    <property type="project" value="TreeGrafter"/>
</dbReference>
<dbReference type="PANTHER" id="PTHR32309">
    <property type="entry name" value="TYROSINE-PROTEIN KINASE"/>
    <property type="match status" value="1"/>
</dbReference>
<dbReference type="InterPro" id="IPR032807">
    <property type="entry name" value="GNVR"/>
</dbReference>
<evidence type="ECO:0000256" key="3">
    <source>
        <dbReference type="ARBA" id="ARBA00022692"/>
    </source>
</evidence>
<gene>
    <name evidence="9" type="ORF">ADIS_2034</name>
</gene>
<dbReference type="OrthoDB" id="1522571at2"/>
<dbReference type="EMBL" id="AQHR01000054">
    <property type="protein sequence ID" value="EON77504.1"/>
    <property type="molecule type" value="Genomic_DNA"/>
</dbReference>
<dbReference type="Pfam" id="PF02706">
    <property type="entry name" value="Wzz"/>
    <property type="match status" value="1"/>
</dbReference>
<evidence type="ECO:0000313" key="9">
    <source>
        <dbReference type="EMBL" id="EON77504.1"/>
    </source>
</evidence>
<feature type="domain" description="Polysaccharide chain length determinant N-terminal" evidence="7">
    <location>
        <begin position="12"/>
        <end position="69"/>
    </location>
</feature>
<evidence type="ECO:0000256" key="1">
    <source>
        <dbReference type="ARBA" id="ARBA00004651"/>
    </source>
</evidence>
<dbReference type="InterPro" id="IPR050445">
    <property type="entry name" value="Bact_polysacc_biosynth/exp"/>
</dbReference>
<evidence type="ECO:0000256" key="5">
    <source>
        <dbReference type="ARBA" id="ARBA00023136"/>
    </source>
</evidence>
<evidence type="ECO:0008006" key="11">
    <source>
        <dbReference type="Google" id="ProtNLM"/>
    </source>
</evidence>
<evidence type="ECO:0000256" key="2">
    <source>
        <dbReference type="ARBA" id="ARBA00022475"/>
    </source>
</evidence>
<keyword evidence="10" id="KW-1185">Reference proteome</keyword>
<feature type="transmembrane region" description="Helical" evidence="6">
    <location>
        <begin position="29"/>
        <end position="47"/>
    </location>
</feature>
<evidence type="ECO:0000313" key="10">
    <source>
        <dbReference type="Proteomes" id="UP000013909"/>
    </source>
</evidence>
<comment type="caution">
    <text evidence="9">The sequence shown here is derived from an EMBL/GenBank/DDBJ whole genome shotgun (WGS) entry which is preliminary data.</text>
</comment>
<proteinExistence type="predicted"/>
<keyword evidence="2" id="KW-1003">Cell membrane</keyword>
<organism evidence="9 10">
    <name type="scientific">Lunatimonas lonarensis</name>
    <dbReference type="NCBI Taxonomy" id="1232681"/>
    <lineage>
        <taxon>Bacteria</taxon>
        <taxon>Pseudomonadati</taxon>
        <taxon>Bacteroidota</taxon>
        <taxon>Cytophagia</taxon>
        <taxon>Cytophagales</taxon>
        <taxon>Cyclobacteriaceae</taxon>
    </lineage>
</organism>
<dbReference type="GO" id="GO:0005886">
    <property type="term" value="C:plasma membrane"/>
    <property type="evidence" value="ECO:0007669"/>
    <property type="project" value="UniProtKB-SubCell"/>
</dbReference>
<keyword evidence="4 6" id="KW-1133">Transmembrane helix</keyword>
<name>R7ZU31_9BACT</name>
<evidence type="ECO:0000256" key="6">
    <source>
        <dbReference type="SAM" id="Phobius"/>
    </source>
</evidence>
<dbReference type="AlphaFoldDB" id="R7ZU31"/>
<protein>
    <recommendedName>
        <fullName evidence="11">Polysaccharide chain length determinant N-terminal domain-containing protein</fullName>
    </recommendedName>
</protein>